<dbReference type="Gene3D" id="2.60.120.590">
    <property type="entry name" value="Alpha-ketoglutarate-dependent dioxygenase AlkB-like"/>
    <property type="match status" value="1"/>
</dbReference>
<dbReference type="InterPro" id="IPR037151">
    <property type="entry name" value="AlkB-like_sf"/>
</dbReference>
<feature type="domain" description="Fe2OG dioxygenase" evidence="7">
    <location>
        <begin position="295"/>
        <end position="417"/>
    </location>
</feature>
<proteinExistence type="inferred from homology"/>
<dbReference type="Pfam" id="PF01249">
    <property type="entry name" value="Ribosomal_S21e"/>
    <property type="match status" value="1"/>
</dbReference>
<dbReference type="GO" id="GO:1990904">
    <property type="term" value="C:ribonucleoprotein complex"/>
    <property type="evidence" value="ECO:0007669"/>
    <property type="project" value="UniProtKB-KW"/>
</dbReference>
<comment type="similarity">
    <text evidence="5">Belongs to the iron/ascorbate-dependent oxidoreductase family.</text>
</comment>
<keyword evidence="9" id="KW-1185">Reference proteome</keyword>
<dbReference type="GO" id="GO:0051213">
    <property type="term" value="F:dioxygenase activity"/>
    <property type="evidence" value="ECO:0007669"/>
    <property type="project" value="UniProtKB-KW"/>
</dbReference>
<dbReference type="GO" id="GO:0006412">
    <property type="term" value="P:translation"/>
    <property type="evidence" value="ECO:0007669"/>
    <property type="project" value="InterPro"/>
</dbReference>
<dbReference type="AlphaFoldDB" id="A0AAD5W4X6"/>
<keyword evidence="2" id="KW-0689">Ribosomal protein</keyword>
<dbReference type="GO" id="GO:0046872">
    <property type="term" value="F:metal ion binding"/>
    <property type="evidence" value="ECO:0007669"/>
    <property type="project" value="UniProtKB-KW"/>
</dbReference>
<evidence type="ECO:0000313" key="9">
    <source>
        <dbReference type="Proteomes" id="UP001213000"/>
    </source>
</evidence>
<protein>
    <recommendedName>
        <fullName evidence="7">Fe2OG dioxygenase domain-containing protein</fullName>
    </recommendedName>
</protein>
<dbReference type="FunFam" id="3.30.1230.20:FF:000001">
    <property type="entry name" value="40S ribosomal protein S21"/>
    <property type="match status" value="1"/>
</dbReference>
<dbReference type="GO" id="GO:0042274">
    <property type="term" value="P:ribosomal small subunit biogenesis"/>
    <property type="evidence" value="ECO:0007669"/>
    <property type="project" value="UniProtKB-ARBA"/>
</dbReference>
<evidence type="ECO:0000256" key="1">
    <source>
        <dbReference type="ARBA" id="ARBA00010228"/>
    </source>
</evidence>
<accession>A0AAD5W4X6</accession>
<comment type="caution">
    <text evidence="8">The sequence shown here is derived from an EMBL/GenBank/DDBJ whole genome shotgun (WGS) entry which is preliminary data.</text>
</comment>
<dbReference type="InterPro" id="IPR004574">
    <property type="entry name" value="Alkb"/>
</dbReference>
<feature type="compositionally biased region" description="Polar residues" evidence="6">
    <location>
        <begin position="187"/>
        <end position="202"/>
    </location>
</feature>
<gene>
    <name evidence="8" type="ORF">NP233_g2082</name>
</gene>
<feature type="binding site" evidence="4">
    <location>
        <position position="313"/>
    </location>
    <ligand>
        <name>Fe cation</name>
        <dbReference type="ChEBI" id="CHEBI:24875"/>
        <note>catalytic</note>
    </ligand>
</feature>
<evidence type="ECO:0000256" key="5">
    <source>
        <dbReference type="RuleBase" id="RU003682"/>
    </source>
</evidence>
<comment type="similarity">
    <text evidence="1">Belongs to the eukaryotic ribosomal protein eS21 family.</text>
</comment>
<dbReference type="PROSITE" id="PS51471">
    <property type="entry name" value="FE2OG_OXY"/>
    <property type="match status" value="1"/>
</dbReference>
<evidence type="ECO:0000256" key="3">
    <source>
        <dbReference type="ARBA" id="ARBA00023274"/>
    </source>
</evidence>
<dbReference type="InterPro" id="IPR038579">
    <property type="entry name" value="Ribosomal_eS21_sf"/>
</dbReference>
<name>A0AAD5W4X6_9AGAR</name>
<keyword evidence="3" id="KW-0687">Ribonucleoprotein</keyword>
<dbReference type="PANTHER" id="PTHR16557">
    <property type="entry name" value="ALKYLATED DNA REPAIR PROTEIN ALKB-RELATED"/>
    <property type="match status" value="1"/>
</dbReference>
<evidence type="ECO:0000256" key="6">
    <source>
        <dbReference type="SAM" id="MobiDB-lite"/>
    </source>
</evidence>
<keyword evidence="5" id="KW-0560">Oxidoreductase</keyword>
<dbReference type="EMBL" id="JANIEX010000085">
    <property type="protein sequence ID" value="KAJ3573957.1"/>
    <property type="molecule type" value="Genomic_DNA"/>
</dbReference>
<comment type="cofactor">
    <cofactor evidence="4">
        <name>Fe(2+)</name>
        <dbReference type="ChEBI" id="CHEBI:29033"/>
    </cofactor>
    <text evidence="4">Binds 1 Fe(2+) ion per subunit.</text>
</comment>
<reference evidence="8" key="1">
    <citation type="submission" date="2022-07" db="EMBL/GenBank/DDBJ databases">
        <title>Genome Sequence of Leucocoprinus birnbaumii.</title>
        <authorList>
            <person name="Buettner E."/>
        </authorList>
    </citation>
    <scope>NUCLEOTIDE SEQUENCE</scope>
    <source>
        <strain evidence="8">VT141</strain>
    </source>
</reference>
<organism evidence="8 9">
    <name type="scientific">Leucocoprinus birnbaumii</name>
    <dbReference type="NCBI Taxonomy" id="56174"/>
    <lineage>
        <taxon>Eukaryota</taxon>
        <taxon>Fungi</taxon>
        <taxon>Dikarya</taxon>
        <taxon>Basidiomycota</taxon>
        <taxon>Agaricomycotina</taxon>
        <taxon>Agaricomycetes</taxon>
        <taxon>Agaricomycetidae</taxon>
        <taxon>Agaricales</taxon>
        <taxon>Agaricineae</taxon>
        <taxon>Agaricaceae</taxon>
        <taxon>Leucocoprinus</taxon>
    </lineage>
</organism>
<feature type="binding site" evidence="4">
    <location>
        <position position="370"/>
    </location>
    <ligand>
        <name>Fe cation</name>
        <dbReference type="ChEBI" id="CHEBI:24875"/>
        <note>catalytic</note>
    </ligand>
</feature>
<keyword evidence="4 5" id="KW-0408">Iron</keyword>
<dbReference type="InterPro" id="IPR005123">
    <property type="entry name" value="Oxoglu/Fe-dep_dioxygenase_dom"/>
</dbReference>
<evidence type="ECO:0000313" key="8">
    <source>
        <dbReference type="EMBL" id="KAJ3573957.1"/>
    </source>
</evidence>
<dbReference type="InterPro" id="IPR001931">
    <property type="entry name" value="Ribosomal_eS21"/>
</dbReference>
<dbReference type="Gene3D" id="3.30.1230.20">
    <property type="match status" value="1"/>
</dbReference>
<dbReference type="GO" id="GO:0022626">
    <property type="term" value="C:cytosolic ribosome"/>
    <property type="evidence" value="ECO:0007669"/>
    <property type="project" value="UniProtKB-ARBA"/>
</dbReference>
<dbReference type="GO" id="GO:0005634">
    <property type="term" value="C:nucleus"/>
    <property type="evidence" value="ECO:0007669"/>
    <property type="project" value="TreeGrafter"/>
</dbReference>
<evidence type="ECO:0000256" key="4">
    <source>
        <dbReference type="PIRSR" id="PIRSR604574-2"/>
    </source>
</evidence>
<sequence length="493" mass="54323">MAAILDPNSAEFRKAKKQFLKTRRNRPDVEADWTPFRAAEKKFKARFPPPDLSGVLDLALSTEERAEEIKRGGWAGSLDAVKYEAVGTNAITVPSIPGALMVGCSAFFCVQGTAAAALLRWALADHAKQPNDTNLDIHYLVPPEGVWNAHLRSLVDPDTAQVIIPKATQTLETESYAEPEPKGPRQLINNTPASSDTLSVINSTPKPPPPPSTTAQPISPSALLPKLRWANIGWFYHWGVKQYDFTKGKGHIDPNLRDICRRAVAAVDWDAVYVGTEIQWPDGQPEWKYWEETYEPDAGIVNFYQEKDTLMAHVDRSEVCATSPLVSISLGCAAVFLIGGQTRDTEPVPILLRSGDVVVMSGPVCRRAYHGVPRILEGTLPPHLRSDALSEKERECWAPYEEYIKSTRINVNGILVDLYVPRKCAATNRLITSKDHASVQISIADVDANGRALSTSTTFAICGQVRSQGESDDSLNRLATKAGLLRNVWSYQK</sequence>
<dbReference type="GO" id="GO:0003735">
    <property type="term" value="F:structural constituent of ribosome"/>
    <property type="evidence" value="ECO:0007669"/>
    <property type="project" value="InterPro"/>
</dbReference>
<feature type="binding site" evidence="4">
    <location>
        <position position="315"/>
    </location>
    <ligand>
        <name>Fe cation</name>
        <dbReference type="ChEBI" id="CHEBI:24875"/>
        <note>catalytic</note>
    </ligand>
</feature>
<dbReference type="PANTHER" id="PTHR16557:SF2">
    <property type="entry name" value="NUCLEIC ACID DIOXYGENASE ALKBH1"/>
    <property type="match status" value="1"/>
</dbReference>
<dbReference type="SUPFAM" id="SSF51197">
    <property type="entry name" value="Clavaminate synthase-like"/>
    <property type="match status" value="1"/>
</dbReference>
<dbReference type="Proteomes" id="UP001213000">
    <property type="component" value="Unassembled WGS sequence"/>
</dbReference>
<keyword evidence="4 5" id="KW-0479">Metal-binding</keyword>
<evidence type="ECO:0000256" key="2">
    <source>
        <dbReference type="ARBA" id="ARBA00022980"/>
    </source>
</evidence>
<feature type="region of interest" description="Disordered" evidence="6">
    <location>
        <begin position="171"/>
        <end position="219"/>
    </location>
</feature>
<evidence type="ECO:0000259" key="7">
    <source>
        <dbReference type="PROSITE" id="PS51471"/>
    </source>
</evidence>